<dbReference type="PANTHER" id="PTHR34978:SF3">
    <property type="entry name" value="SLR0241 PROTEIN"/>
    <property type="match status" value="1"/>
</dbReference>
<accession>A0A645DBT0</accession>
<feature type="transmembrane region" description="Helical" evidence="1">
    <location>
        <begin position="20"/>
        <end position="38"/>
    </location>
</feature>
<evidence type="ECO:0000256" key="1">
    <source>
        <dbReference type="SAM" id="Phobius"/>
    </source>
</evidence>
<name>A0A645DBT0_9ZZZZ</name>
<dbReference type="AlphaFoldDB" id="A0A645DBT0"/>
<dbReference type="PANTHER" id="PTHR34978">
    <property type="entry name" value="POSSIBLE SENSOR-TRANSDUCER PROTEIN BLAR"/>
    <property type="match status" value="1"/>
</dbReference>
<sequence length="296" mass="34466">MGGIDGTLFTSYVAKFSEYVYSFLFIWILGSLISLILYSKYEYSASRLSKEIPRINDPKIIRILKSCEDELRVRHPVEIGTIQDIVTPCLFETIGNEPIIILPDTELDERRLRLIFPHELMHLQYRDIVIKRLCRIIQAIYWWNPLVYVLGAQLDEGCELTCDYRVLKGRPIEERYNYSQAVLDFARASTQQKAEYNIIAFGGKAFKRRVKFMLRPEQKVYKWYAICCAVILFSLSFLSFRSAMPVETQKDIDLSNDYEIVARPDGFYDLYSDGQLIIYGADENAIENIINRGKVK</sequence>
<organism evidence="3">
    <name type="scientific">bioreactor metagenome</name>
    <dbReference type="NCBI Taxonomy" id="1076179"/>
    <lineage>
        <taxon>unclassified sequences</taxon>
        <taxon>metagenomes</taxon>
        <taxon>ecological metagenomes</taxon>
    </lineage>
</organism>
<keyword evidence="1" id="KW-1133">Transmembrane helix</keyword>
<dbReference type="InterPro" id="IPR052173">
    <property type="entry name" value="Beta-lactam_resp_regulator"/>
</dbReference>
<comment type="caution">
    <text evidence="3">The sequence shown here is derived from an EMBL/GenBank/DDBJ whole genome shotgun (WGS) entry which is preliminary data.</text>
</comment>
<dbReference type="InterPro" id="IPR008756">
    <property type="entry name" value="Peptidase_M56"/>
</dbReference>
<evidence type="ECO:0000313" key="3">
    <source>
        <dbReference type="EMBL" id="MPM86930.1"/>
    </source>
</evidence>
<gene>
    <name evidence="3" type="ORF">SDC9_134023</name>
</gene>
<keyword evidence="1" id="KW-0472">Membrane</keyword>
<dbReference type="CDD" id="cd07341">
    <property type="entry name" value="M56_BlaR1_MecR1_like"/>
    <property type="match status" value="1"/>
</dbReference>
<dbReference type="Pfam" id="PF05569">
    <property type="entry name" value="Peptidase_M56"/>
    <property type="match status" value="1"/>
</dbReference>
<keyword evidence="1" id="KW-0812">Transmembrane</keyword>
<reference evidence="3" key="1">
    <citation type="submission" date="2019-08" db="EMBL/GenBank/DDBJ databases">
        <authorList>
            <person name="Kucharzyk K."/>
            <person name="Murdoch R.W."/>
            <person name="Higgins S."/>
            <person name="Loffler F."/>
        </authorList>
    </citation>
    <scope>NUCLEOTIDE SEQUENCE</scope>
</reference>
<protein>
    <recommendedName>
        <fullName evidence="2">Peptidase M56 domain-containing protein</fullName>
    </recommendedName>
</protein>
<feature type="domain" description="Peptidase M56" evidence="2">
    <location>
        <begin position="16"/>
        <end position="212"/>
    </location>
</feature>
<dbReference type="EMBL" id="VSSQ01034856">
    <property type="protein sequence ID" value="MPM86930.1"/>
    <property type="molecule type" value="Genomic_DNA"/>
</dbReference>
<evidence type="ECO:0000259" key="2">
    <source>
        <dbReference type="Pfam" id="PF05569"/>
    </source>
</evidence>
<feature type="transmembrane region" description="Helical" evidence="1">
    <location>
        <begin position="221"/>
        <end position="240"/>
    </location>
</feature>
<proteinExistence type="predicted"/>